<protein>
    <submittedName>
        <fullName evidence="5">Flagellar biosynthesis protein FlgN</fullName>
    </submittedName>
</protein>
<comment type="caution">
    <text evidence="5">The sequence shown here is derived from an EMBL/GenBank/DDBJ whole genome shotgun (WGS) entry which is preliminary data.</text>
</comment>
<keyword evidence="5" id="KW-0969">Cilium</keyword>
<dbReference type="GO" id="GO:0044780">
    <property type="term" value="P:bacterial-type flagellum assembly"/>
    <property type="evidence" value="ECO:0007669"/>
    <property type="project" value="InterPro"/>
</dbReference>
<accession>A0A1Y3NVE4</accession>
<dbReference type="InterPro" id="IPR007809">
    <property type="entry name" value="FlgN-like"/>
</dbReference>
<keyword evidence="3" id="KW-1005">Bacterial flagellum biogenesis</keyword>
<dbReference type="SUPFAM" id="SSF140566">
    <property type="entry name" value="FlgN-like"/>
    <property type="match status" value="1"/>
</dbReference>
<dbReference type="EMBL" id="LOHF01000025">
    <property type="protein sequence ID" value="OUM71576.1"/>
    <property type="molecule type" value="Genomic_DNA"/>
</dbReference>
<keyword evidence="5" id="KW-0282">Flagellum</keyword>
<comment type="similarity">
    <text evidence="2">Belongs to the FlgN family.</text>
</comment>
<feature type="region of interest" description="Disordered" evidence="4">
    <location>
        <begin position="134"/>
        <end position="154"/>
    </location>
</feature>
<evidence type="ECO:0000256" key="4">
    <source>
        <dbReference type="SAM" id="MobiDB-lite"/>
    </source>
</evidence>
<gene>
    <name evidence="5" type="ORF">AUC60_22550</name>
</gene>
<reference evidence="5 6" key="1">
    <citation type="journal article" date="2017" name="Syst. Appl. Microbiol.">
        <title>Pseudomonas caspiana sp. nov., a citrus pathogen in the Pseudomonas syringae phylogenetic group.</title>
        <authorList>
            <person name="Busquets A."/>
            <person name="Gomila M."/>
            <person name="Beiki F."/>
            <person name="Mulet M."/>
            <person name="Rahimian H."/>
            <person name="Garcia-Valdes E."/>
            <person name="Lalucat J."/>
        </authorList>
    </citation>
    <scope>NUCLEOTIDE SEQUENCE [LARGE SCALE GENOMIC DNA]</scope>
    <source>
        <strain evidence="5 6">FBF102</strain>
    </source>
</reference>
<dbReference type="Pfam" id="PF05130">
    <property type="entry name" value="FlgN"/>
    <property type="match status" value="1"/>
</dbReference>
<organism evidence="5 6">
    <name type="scientific">Pseudomonas caspiana</name>
    <dbReference type="NCBI Taxonomy" id="1451454"/>
    <lineage>
        <taxon>Bacteria</taxon>
        <taxon>Pseudomonadati</taxon>
        <taxon>Pseudomonadota</taxon>
        <taxon>Gammaproteobacteria</taxon>
        <taxon>Pseudomonadales</taxon>
        <taxon>Pseudomonadaceae</taxon>
        <taxon>Pseudomonas</taxon>
    </lineage>
</organism>
<dbReference type="Proteomes" id="UP000195440">
    <property type="component" value="Unassembled WGS sequence"/>
</dbReference>
<dbReference type="RefSeq" id="WP_087273128.1">
    <property type="nucleotide sequence ID" value="NZ_CP167995.1"/>
</dbReference>
<sequence length="154" mass="16813">MQDTTLLQLMIDDMVPAQQLLEILQAESLALHGRDMVEMEHVLAKKHALVILLEQHGRKRSQILSGLGLSQDRQGLSTLAENSSVGEQLMKAGDELSALISQCQLLNTQNGSSIQMQQASTAHQLRILTGDMPTLYDSRGSTSGRAKPRPLSQA</sequence>
<evidence type="ECO:0000256" key="1">
    <source>
        <dbReference type="ARBA" id="ARBA00002397"/>
    </source>
</evidence>
<evidence type="ECO:0000256" key="3">
    <source>
        <dbReference type="ARBA" id="ARBA00022795"/>
    </source>
</evidence>
<dbReference type="Gene3D" id="1.20.58.300">
    <property type="entry name" value="FlgN-like"/>
    <property type="match status" value="1"/>
</dbReference>
<evidence type="ECO:0000256" key="2">
    <source>
        <dbReference type="ARBA" id="ARBA00007703"/>
    </source>
</evidence>
<name>A0A1Y3NVE4_9PSED</name>
<keyword evidence="6" id="KW-1185">Reference proteome</keyword>
<comment type="function">
    <text evidence="1">Required for the efficient initiation of filament assembly.</text>
</comment>
<proteinExistence type="inferred from homology"/>
<dbReference type="AlphaFoldDB" id="A0A1Y3NVE4"/>
<evidence type="ECO:0000313" key="6">
    <source>
        <dbReference type="Proteomes" id="UP000195440"/>
    </source>
</evidence>
<keyword evidence="5" id="KW-0966">Cell projection</keyword>
<dbReference type="InterPro" id="IPR036679">
    <property type="entry name" value="FlgN-like_sf"/>
</dbReference>
<evidence type="ECO:0000313" key="5">
    <source>
        <dbReference type="EMBL" id="OUM71576.1"/>
    </source>
</evidence>
<dbReference type="OrthoDB" id="5734604at2"/>